<keyword evidence="1" id="KW-1133">Transmembrane helix</keyword>
<evidence type="ECO:0000256" key="1">
    <source>
        <dbReference type="SAM" id="Phobius"/>
    </source>
</evidence>
<name>A0ABZ2FKS9_9PSED</name>
<sequence length="120" mass="12754">MTHRERVQTAWDKSGVAVYATLAVMLAAACGFSAGMWSAKSDILSLIAAHRMESDKDDQACRADIGYLRERLVESKQIIARQSDQLAAAGVSSSQAAIKASDAAVKASEVAGQAQEQVKQ</sequence>
<organism evidence="2 3">
    <name type="scientific">Pseudomonas benzopyrenica</name>
    <dbReference type="NCBI Taxonomy" id="2993566"/>
    <lineage>
        <taxon>Bacteria</taxon>
        <taxon>Pseudomonadati</taxon>
        <taxon>Pseudomonadota</taxon>
        <taxon>Gammaproteobacteria</taxon>
        <taxon>Pseudomonadales</taxon>
        <taxon>Pseudomonadaceae</taxon>
        <taxon>Pseudomonas</taxon>
    </lineage>
</organism>
<dbReference type="EMBL" id="CP145723">
    <property type="protein sequence ID" value="WWM65443.1"/>
    <property type="molecule type" value="Genomic_DNA"/>
</dbReference>
<feature type="transmembrane region" description="Helical" evidence="1">
    <location>
        <begin position="16"/>
        <end position="37"/>
    </location>
</feature>
<gene>
    <name evidence="2" type="ORF">V6W80_17190</name>
</gene>
<evidence type="ECO:0000313" key="3">
    <source>
        <dbReference type="Proteomes" id="UP001372714"/>
    </source>
</evidence>
<dbReference type="PROSITE" id="PS51257">
    <property type="entry name" value="PROKAR_LIPOPROTEIN"/>
    <property type="match status" value="1"/>
</dbReference>
<reference evidence="2 3" key="1">
    <citation type="submission" date="2024-02" db="EMBL/GenBank/DDBJ databases">
        <title>The whole genome sequence of Pseudomonas benzopyrenica MLY92.</title>
        <authorList>
            <person name="Liu Y."/>
        </authorList>
    </citation>
    <scope>NUCLEOTIDE SEQUENCE [LARGE SCALE GENOMIC DNA]</scope>
    <source>
        <strain evidence="2 3">MLY92</strain>
    </source>
</reference>
<dbReference type="Proteomes" id="UP001372714">
    <property type="component" value="Chromosome"/>
</dbReference>
<dbReference type="RefSeq" id="WP_338544912.1">
    <property type="nucleotide sequence ID" value="NZ_CP145723.1"/>
</dbReference>
<accession>A0ABZ2FKS9</accession>
<keyword evidence="3" id="KW-1185">Reference proteome</keyword>
<keyword evidence="1" id="KW-0472">Membrane</keyword>
<proteinExistence type="predicted"/>
<evidence type="ECO:0000313" key="2">
    <source>
        <dbReference type="EMBL" id="WWM65443.1"/>
    </source>
</evidence>
<protein>
    <recommendedName>
        <fullName evidence="4">Lipoprotein</fullName>
    </recommendedName>
</protein>
<evidence type="ECO:0008006" key="4">
    <source>
        <dbReference type="Google" id="ProtNLM"/>
    </source>
</evidence>
<keyword evidence="1" id="KW-0812">Transmembrane</keyword>